<dbReference type="OrthoDB" id="21617at2759"/>
<reference evidence="1 2" key="1">
    <citation type="journal article" date="2018" name="G3 (Bethesda)">
        <title>Phylogenetic and Phylogenomic Definition of Rhizopus Species.</title>
        <authorList>
            <person name="Gryganskyi A.P."/>
            <person name="Golan J."/>
            <person name="Dolatabadi S."/>
            <person name="Mondo S."/>
            <person name="Robb S."/>
            <person name="Idnurm A."/>
            <person name="Muszewska A."/>
            <person name="Steczkiewicz K."/>
            <person name="Masonjones S."/>
            <person name="Liao H.L."/>
            <person name="Gajdeczka M.T."/>
            <person name="Anike F."/>
            <person name="Vuek A."/>
            <person name="Anishchenko I.M."/>
            <person name="Voigt K."/>
            <person name="de Hoog G.S."/>
            <person name="Smith M.E."/>
            <person name="Heitman J."/>
            <person name="Vilgalys R."/>
            <person name="Stajich J.E."/>
        </authorList>
    </citation>
    <scope>NUCLEOTIDE SEQUENCE [LARGE SCALE GENOMIC DNA]</scope>
    <source>
        <strain evidence="1 2">LSU 92-RS-03</strain>
    </source>
</reference>
<comment type="caution">
    <text evidence="1">The sequence shown here is derived from an EMBL/GenBank/DDBJ whole genome shotgun (WGS) entry which is preliminary data.</text>
</comment>
<dbReference type="EMBL" id="PJQM01000393">
    <property type="protein sequence ID" value="RCI05420.1"/>
    <property type="molecule type" value="Genomic_DNA"/>
</dbReference>
<evidence type="ECO:0000313" key="2">
    <source>
        <dbReference type="Proteomes" id="UP000253551"/>
    </source>
</evidence>
<evidence type="ECO:0000313" key="1">
    <source>
        <dbReference type="EMBL" id="RCI05420.1"/>
    </source>
</evidence>
<dbReference type="STRING" id="4846.A0A367KTH2"/>
<dbReference type="AlphaFoldDB" id="A0A367KTH2"/>
<sequence>MDFQKLLSVLKDQNLKIPEEKRNANNTLDPSLANLDLSSINQNVIDQVKKEYMSSTEHKQEEDDFENVTNITPDVLIHIANMTKKTNLLQLIKHHNERQNKIEKDLFDHRGSIKKRYEEQKKSLLAKELIGIRDPEALRMLERDCQRELRKMDLHVLKEMDKLVKNLQRDLMKLKVPLFKETDDPKDIKLQQQIVLILHSMTQQ</sequence>
<gene>
    <name evidence="1" type="ORF">CU098_005533</name>
</gene>
<keyword evidence="2" id="KW-1185">Reference proteome</keyword>
<accession>A0A367KTH2</accession>
<proteinExistence type="predicted"/>
<organism evidence="1 2">
    <name type="scientific">Rhizopus stolonifer</name>
    <name type="common">Rhizopus nigricans</name>
    <dbReference type="NCBI Taxonomy" id="4846"/>
    <lineage>
        <taxon>Eukaryota</taxon>
        <taxon>Fungi</taxon>
        <taxon>Fungi incertae sedis</taxon>
        <taxon>Mucoromycota</taxon>
        <taxon>Mucoromycotina</taxon>
        <taxon>Mucoromycetes</taxon>
        <taxon>Mucorales</taxon>
        <taxon>Mucorineae</taxon>
        <taxon>Rhizopodaceae</taxon>
        <taxon>Rhizopus</taxon>
    </lineage>
</organism>
<dbReference type="Proteomes" id="UP000253551">
    <property type="component" value="Unassembled WGS sequence"/>
</dbReference>
<name>A0A367KTH2_RHIST</name>
<protein>
    <submittedName>
        <fullName evidence="1">Uncharacterized protein</fullName>
    </submittedName>
</protein>